<evidence type="ECO:0000256" key="1">
    <source>
        <dbReference type="SAM" id="MobiDB-lite"/>
    </source>
</evidence>
<dbReference type="RefSeq" id="WP_288185170.1">
    <property type="nucleotide sequence ID" value="NZ_LT608335.1"/>
</dbReference>
<proteinExistence type="predicted"/>
<reference evidence="2" key="1">
    <citation type="submission" date="2016-08" db="EMBL/GenBank/DDBJ databases">
        <authorList>
            <person name="Seilhamer J.J."/>
        </authorList>
    </citation>
    <scope>NUCLEOTIDE SEQUENCE</scope>
    <source>
        <strain evidence="2">86</strain>
    </source>
</reference>
<dbReference type="AlphaFoldDB" id="A0A212LYI2"/>
<evidence type="ECO:0000313" key="2">
    <source>
        <dbReference type="EMBL" id="SCM82507.1"/>
    </source>
</evidence>
<organism evidence="2">
    <name type="scientific">uncultured Sporomusa sp</name>
    <dbReference type="NCBI Taxonomy" id="307249"/>
    <lineage>
        <taxon>Bacteria</taxon>
        <taxon>Bacillati</taxon>
        <taxon>Bacillota</taxon>
        <taxon>Negativicutes</taxon>
        <taxon>Selenomonadales</taxon>
        <taxon>Sporomusaceae</taxon>
        <taxon>Sporomusa</taxon>
        <taxon>environmental samples</taxon>
    </lineage>
</organism>
<name>A0A212LYI2_9FIRM</name>
<sequence>MLASYDKIIKHIVEKFQVALAPLERIAKNQEIIIAQNKQVIELLGQLNNGRLPGSEPESDLSDCPGDSTGSAESEA</sequence>
<feature type="region of interest" description="Disordered" evidence="1">
    <location>
        <begin position="49"/>
        <end position="76"/>
    </location>
</feature>
<dbReference type="EMBL" id="FMJE01000005">
    <property type="protein sequence ID" value="SCM82507.1"/>
    <property type="molecule type" value="Genomic_DNA"/>
</dbReference>
<gene>
    <name evidence="2" type="ORF">KL86SPO_50278</name>
</gene>
<protein>
    <submittedName>
        <fullName evidence="2">Uncharacterized protein</fullName>
    </submittedName>
</protein>
<accession>A0A212LYI2</accession>